<reference evidence="1 2" key="2">
    <citation type="submission" date="2013-04" db="EMBL/GenBank/DDBJ databases">
        <title>Comparative genomics of 12 strains of Erwinia amylovora identifies a pan-genome with a large conserved core and provides insights into host specificity.</title>
        <authorList>
            <person name="Mann R.A."/>
            <person name="Smits T.H.M."/>
            <person name="Buehlmann A."/>
            <person name="Blom J."/>
            <person name="Goesmann A."/>
            <person name="Frey J.E."/>
            <person name="Plummer K.M."/>
            <person name="Beer S.V."/>
            <person name="Luck J."/>
            <person name="Duffy B."/>
            <person name="Rodoni B."/>
        </authorList>
    </citation>
    <scope>NUCLEOTIDE SEQUENCE [LARGE SCALE GENOMIC DNA]</scope>
    <source>
        <strain evidence="2">CFBP 1232</strain>
    </source>
</reference>
<protein>
    <submittedName>
        <fullName evidence="1">Uncharacterized protein</fullName>
    </submittedName>
</protein>
<accession>A0A831A441</accession>
<dbReference type="RefSeq" id="WP_004159668.1">
    <property type="nucleotide sequence ID" value="NZ_BAYW01000010.1"/>
</dbReference>
<evidence type="ECO:0000313" key="2">
    <source>
        <dbReference type="Proteomes" id="UP000013111"/>
    </source>
</evidence>
<comment type="caution">
    <text evidence="1">The sequence shown here is derived from an EMBL/GenBank/DDBJ whole genome shotgun (WGS) entry which is preliminary data.</text>
</comment>
<evidence type="ECO:0000313" key="1">
    <source>
        <dbReference type="EMBL" id="CCO94867.1"/>
    </source>
</evidence>
<dbReference type="EMBL" id="CAPB01000035">
    <property type="protein sequence ID" value="CCO94867.1"/>
    <property type="molecule type" value="Genomic_DNA"/>
</dbReference>
<sequence length="53" mass="6012">MSHYPGRFSITDAVLTLTETVSCVACWHSWIQGCHRMAYLNQENQSAVVLKLD</sequence>
<gene>
    <name evidence="1" type="ORF">BN437_2957</name>
</gene>
<dbReference type="AlphaFoldDB" id="A0A831A441"/>
<dbReference type="GeneID" id="97607020"/>
<dbReference type="Proteomes" id="UP000013111">
    <property type="component" value="Unassembled WGS sequence"/>
</dbReference>
<organism evidence="1 2">
    <name type="scientific">Erwinia amylovora NBRC 12687 = CFBP 1232</name>
    <dbReference type="NCBI Taxonomy" id="1219359"/>
    <lineage>
        <taxon>Bacteria</taxon>
        <taxon>Pseudomonadati</taxon>
        <taxon>Pseudomonadota</taxon>
        <taxon>Gammaproteobacteria</taxon>
        <taxon>Enterobacterales</taxon>
        <taxon>Erwiniaceae</taxon>
        <taxon>Erwinia</taxon>
    </lineage>
</organism>
<proteinExistence type="predicted"/>
<reference evidence="1 2" key="1">
    <citation type="submission" date="2012-11" db="EMBL/GenBank/DDBJ databases">
        <authorList>
            <person name="Linke B."/>
        </authorList>
    </citation>
    <scope>NUCLEOTIDE SEQUENCE [LARGE SCALE GENOMIC DNA]</scope>
    <source>
        <strain evidence="2">CFBP 1232</strain>
    </source>
</reference>
<dbReference type="PROSITE" id="PS51257">
    <property type="entry name" value="PROKAR_LIPOPROTEIN"/>
    <property type="match status" value="1"/>
</dbReference>
<name>A0A831A441_ERWAM</name>